<proteinExistence type="predicted"/>
<dbReference type="InterPro" id="IPR011650">
    <property type="entry name" value="Peptidase_M20_dimer"/>
</dbReference>
<dbReference type="NCBIfam" id="TIGR01891">
    <property type="entry name" value="amidohydrolases"/>
    <property type="match status" value="1"/>
</dbReference>
<sequence>MSDSTLTHHDLSTLARQWHEALVAEGEFARAFRRELHATPRVSGDEADTRDRFAQATGLTVRHVADTGGIGRLGPASGPAIAIRGELDALPVVEATGVEFASTTGNMHACGHDVHLAALAALVRAASTLELPYALIPVLQPREEAYPSGALDIQRSGVLADEGVVHAIGAHVHPRVPRGSVATGAGAVNAAAGELEVIVTGKGGHGAYPHHASDVVAALSSIALGLPEVVRRTVDPLAPALLSVGRLIADSGAANVLPAEGRLLATVRTTGIGDAQRIADAVARFAEGQAASYGVTATTRHTEGEPVLANDAALSQAIDRLLPGFGLVPAEPMRSLGADDFSFFSEEFPSVMCFVGVGDADDLMAGPSLHDSTFLPDEDAVLRVANTMLAGYLAAVESIRAREQ</sequence>
<feature type="domain" description="Peptidase M20 dimerisation" evidence="1">
    <location>
        <begin position="194"/>
        <end position="291"/>
    </location>
</feature>
<gene>
    <name evidence="2" type="ORF">EG850_02305</name>
</gene>
<organism evidence="2 3">
    <name type="scientific">Gulosibacter macacae</name>
    <dbReference type="NCBI Taxonomy" id="2488791"/>
    <lineage>
        <taxon>Bacteria</taxon>
        <taxon>Bacillati</taxon>
        <taxon>Actinomycetota</taxon>
        <taxon>Actinomycetes</taxon>
        <taxon>Micrococcales</taxon>
        <taxon>Microbacteriaceae</taxon>
        <taxon>Gulosibacter</taxon>
    </lineage>
</organism>
<evidence type="ECO:0000313" key="2">
    <source>
        <dbReference type="EMBL" id="RRJ88295.1"/>
    </source>
</evidence>
<dbReference type="OrthoDB" id="9777385at2"/>
<evidence type="ECO:0000259" key="1">
    <source>
        <dbReference type="Pfam" id="PF07687"/>
    </source>
</evidence>
<dbReference type="SUPFAM" id="SSF55031">
    <property type="entry name" value="Bacterial exopeptidase dimerisation domain"/>
    <property type="match status" value="1"/>
</dbReference>
<accession>A0A3P3VZT9</accession>
<dbReference type="EMBL" id="RQVS01000002">
    <property type="protein sequence ID" value="RRJ88295.1"/>
    <property type="molecule type" value="Genomic_DNA"/>
</dbReference>
<dbReference type="SUPFAM" id="SSF53187">
    <property type="entry name" value="Zn-dependent exopeptidases"/>
    <property type="match status" value="1"/>
</dbReference>
<dbReference type="InterPro" id="IPR002933">
    <property type="entry name" value="Peptidase_M20"/>
</dbReference>
<dbReference type="InterPro" id="IPR017439">
    <property type="entry name" value="Amidohydrolase"/>
</dbReference>
<dbReference type="GO" id="GO:0016787">
    <property type="term" value="F:hydrolase activity"/>
    <property type="evidence" value="ECO:0007669"/>
    <property type="project" value="UniProtKB-KW"/>
</dbReference>
<dbReference type="PANTHER" id="PTHR11014">
    <property type="entry name" value="PEPTIDASE M20 FAMILY MEMBER"/>
    <property type="match status" value="1"/>
</dbReference>
<evidence type="ECO:0000313" key="3">
    <source>
        <dbReference type="Proteomes" id="UP000274391"/>
    </source>
</evidence>
<dbReference type="Pfam" id="PF07687">
    <property type="entry name" value="M20_dimer"/>
    <property type="match status" value="1"/>
</dbReference>
<keyword evidence="3" id="KW-1185">Reference proteome</keyword>
<dbReference type="PANTHER" id="PTHR11014:SF63">
    <property type="entry name" value="METALLOPEPTIDASE, PUTATIVE (AFU_ORTHOLOGUE AFUA_6G09600)-RELATED"/>
    <property type="match status" value="1"/>
</dbReference>
<name>A0A3P3VZT9_9MICO</name>
<protein>
    <submittedName>
        <fullName evidence="2">Amidohydrolase</fullName>
    </submittedName>
</protein>
<dbReference type="Gene3D" id="3.30.70.360">
    <property type="match status" value="1"/>
</dbReference>
<dbReference type="Gene3D" id="3.40.630.10">
    <property type="entry name" value="Zn peptidases"/>
    <property type="match status" value="1"/>
</dbReference>
<keyword evidence="2" id="KW-0378">Hydrolase</keyword>
<dbReference type="InterPro" id="IPR036264">
    <property type="entry name" value="Bact_exopeptidase_dim_dom"/>
</dbReference>
<reference evidence="2 3" key="1">
    <citation type="submission" date="2018-11" db="EMBL/GenBank/DDBJ databases">
        <title>YIM 102482-1 draft genome.</title>
        <authorList>
            <person name="Li G."/>
            <person name="Jiang Y."/>
        </authorList>
    </citation>
    <scope>NUCLEOTIDE SEQUENCE [LARGE SCALE GENOMIC DNA]</scope>
    <source>
        <strain evidence="2 3">YIM 102482-1</strain>
    </source>
</reference>
<comment type="caution">
    <text evidence="2">The sequence shown here is derived from an EMBL/GenBank/DDBJ whole genome shotgun (WGS) entry which is preliminary data.</text>
</comment>
<dbReference type="Proteomes" id="UP000274391">
    <property type="component" value="Unassembled WGS sequence"/>
</dbReference>
<dbReference type="RefSeq" id="WP_124969438.1">
    <property type="nucleotide sequence ID" value="NZ_RQVS01000002.1"/>
</dbReference>
<dbReference type="AlphaFoldDB" id="A0A3P3VZT9"/>
<dbReference type="Pfam" id="PF01546">
    <property type="entry name" value="Peptidase_M20"/>
    <property type="match status" value="1"/>
</dbReference>